<accession>A0ACC2JMF3</accession>
<sequence>MEVAGLVIGIAGLVGVFKDCIDLLSQIAALQDYGHDYEVLTLKLDIEKTLLLQWASRVRLAQDNYDKRLNAEDVQQTVSRILASIKLLFLETTALTEKYGVRKAKAEELNELMEPCPVVSAPRLARFVRDFENLNIRIRDRDKNVSIFTKTRWVIRDKDKFEDLINNLSYFIRKLNEVIPDKHESVTFMAYEDIEAIRDLKGRQLVLSASAGRQAVVAKVAKQTIQDLCERRILGSIWFQTMNNRREDISRPHDGTFDWALTQGNSGQWDDLPTWFTSGDGIYWISGKAGSGKSTLMKFLHSDNRTKDLLSSWAGSAALHIPSCFLWNLGSAEQKSLNGLMRTLLYHLLEARPSSIRDLLPAMWQDVIENEFADFRMPSLKELMTVFQKATQGPGDVKFCFFIDGLDEYSGNFADAVKAIKTLCQGSRIKAVVSSRPIPVCVEAFSQMPTMRLQDLTKRDIARYVHDTVGSHTYLHQLVQAEASEASSLLNELISKASGVFLWVVLASRSLLDGFAAFDRVAELKSRIDELPPELEDLFRHMLEKVEKRYRIQSVKILRLAYYNRAILNSGLIQTLGLALVDDHDMDLEKMPPRRHLSIAEKQAKCAMLEGRLRSRCGGLLEIHRKGPSARPDFYQDDYEHRADPAWKEDQSNTIIDSIVEFMHRSVYEFLDSPLTWQLDCLQIDDDMFDANAVLSAMSLHLAEQKSYDEDESFQAEHYIVEALQYGAIADRTTPGSMMAVFDQLEKLLREVEKSPDAWHILRTIITNSKAIPSGRAGSVDAARTGCLLLAIEASAANVARRRLFAIGMKALTKASKFPLLYHAISRPLLASIPGYPLDEEFPISRDLVQQLLFFGCDPNEVFTDAWGCETTPWKCWVDGMSVTDAKSAARTADITMDFLDADVPLEVVENTFDETLEDRVRRIFFGSRLRIQKGREEVEKRGYALLRRIHENQSFEDGDTGAELPTSREQSGQRASKRRLSAEDHFSQKRTRRKHNF</sequence>
<evidence type="ECO:0000313" key="1">
    <source>
        <dbReference type="EMBL" id="KAJ8128692.1"/>
    </source>
</evidence>
<dbReference type="EMBL" id="JAPUUL010000990">
    <property type="protein sequence ID" value="KAJ8128692.1"/>
    <property type="molecule type" value="Genomic_DNA"/>
</dbReference>
<keyword evidence="2" id="KW-1185">Reference proteome</keyword>
<proteinExistence type="predicted"/>
<organism evidence="1 2">
    <name type="scientific">Lasiodiplodia mahajangana</name>
    <dbReference type="NCBI Taxonomy" id="1108764"/>
    <lineage>
        <taxon>Eukaryota</taxon>
        <taxon>Fungi</taxon>
        <taxon>Dikarya</taxon>
        <taxon>Ascomycota</taxon>
        <taxon>Pezizomycotina</taxon>
        <taxon>Dothideomycetes</taxon>
        <taxon>Dothideomycetes incertae sedis</taxon>
        <taxon>Botryosphaeriales</taxon>
        <taxon>Botryosphaeriaceae</taxon>
        <taxon>Lasiodiplodia</taxon>
    </lineage>
</organism>
<evidence type="ECO:0000313" key="2">
    <source>
        <dbReference type="Proteomes" id="UP001153332"/>
    </source>
</evidence>
<dbReference type="Proteomes" id="UP001153332">
    <property type="component" value="Unassembled WGS sequence"/>
</dbReference>
<name>A0ACC2JMF3_9PEZI</name>
<gene>
    <name evidence="1" type="ORF">O1611_g4941</name>
</gene>
<protein>
    <submittedName>
        <fullName evidence="1">Uncharacterized protein</fullName>
    </submittedName>
</protein>
<comment type="caution">
    <text evidence="1">The sequence shown here is derived from an EMBL/GenBank/DDBJ whole genome shotgun (WGS) entry which is preliminary data.</text>
</comment>
<reference evidence="1" key="1">
    <citation type="submission" date="2022-12" db="EMBL/GenBank/DDBJ databases">
        <title>Genome Sequence of Lasiodiplodia mahajangana.</title>
        <authorList>
            <person name="Buettner E."/>
        </authorList>
    </citation>
    <scope>NUCLEOTIDE SEQUENCE</scope>
    <source>
        <strain evidence="1">VT137</strain>
    </source>
</reference>